<organism evidence="1">
    <name type="scientific">Myoviridae sp. ctFPV8</name>
    <dbReference type="NCBI Taxonomy" id="2825068"/>
    <lineage>
        <taxon>Viruses</taxon>
        <taxon>Duplodnaviria</taxon>
        <taxon>Heunggongvirae</taxon>
        <taxon>Uroviricota</taxon>
        <taxon>Caudoviricetes</taxon>
    </lineage>
</organism>
<name>A0A8S5PAU4_9CAUD</name>
<reference evidence="1" key="1">
    <citation type="journal article" date="2021" name="Proc. Natl. Acad. Sci. U.S.A.">
        <title>A Catalog of Tens of Thousands of Viruses from Human Metagenomes Reveals Hidden Associations with Chronic Diseases.</title>
        <authorList>
            <person name="Tisza M.J."/>
            <person name="Buck C.B."/>
        </authorList>
    </citation>
    <scope>NUCLEOTIDE SEQUENCE</scope>
    <source>
        <strain evidence="1">CtFPV8</strain>
    </source>
</reference>
<evidence type="ECO:0000313" key="1">
    <source>
        <dbReference type="EMBL" id="DAE04295.1"/>
    </source>
</evidence>
<accession>A0A8S5PAU4</accession>
<sequence>MFSPYKYTKGIFSTQLVFNVQDAFTILNTLYQIISSRTSRQQNKFC</sequence>
<protein>
    <submittedName>
        <fullName evidence="1">Uncharacterized protein</fullName>
    </submittedName>
</protein>
<proteinExistence type="predicted"/>
<dbReference type="EMBL" id="BK015385">
    <property type="protein sequence ID" value="DAE04295.1"/>
    <property type="molecule type" value="Genomic_DNA"/>
</dbReference>